<proteinExistence type="predicted"/>
<keyword evidence="4" id="KW-1185">Reference proteome</keyword>
<feature type="signal peptide" evidence="1">
    <location>
        <begin position="1"/>
        <end position="18"/>
    </location>
</feature>
<sequence length="342" mass="37603">MSPRCCCSLMSVAAIAAASLVTPSSVLFCASAFILNPLPSAHHRTISIHHSSIDSINNDHSNNDSAAAQISRTLQDIEKDLLANPSKLQPILEQHDDDDREPTPNELAKETLLSTRLPNLPLNRTCTGPSTIEGAGRGLFAMEDIAKGELITCYPGDALLCDYSELEEEDFDEDDEEEEDFDDEEDIDFEDDDYCDEEADYIEEVVLWGEHVDATDRLEEDEVFDGIVDKDLPPLTSYAATVDDVYSVMGMPILDNNPAYYGHFANDGAGHIAIQTGVADAARRGIEEIISSYVSESVELSNARHKPIADGLHLGTFASKDIKKGEEVMVTYGPDYWMTFEG</sequence>
<name>A0AAD8Y376_9STRA</name>
<dbReference type="InterPro" id="IPR046341">
    <property type="entry name" value="SET_dom_sf"/>
</dbReference>
<dbReference type="EMBL" id="JATAAI010000019">
    <property type="protein sequence ID" value="KAK1738819.1"/>
    <property type="molecule type" value="Genomic_DNA"/>
</dbReference>
<evidence type="ECO:0000259" key="2">
    <source>
        <dbReference type="PROSITE" id="PS50280"/>
    </source>
</evidence>
<dbReference type="InterPro" id="IPR001214">
    <property type="entry name" value="SET_dom"/>
</dbReference>
<dbReference type="SUPFAM" id="SSF82199">
    <property type="entry name" value="SET domain"/>
    <property type="match status" value="1"/>
</dbReference>
<feature type="chain" id="PRO_5042160648" description="SET domain-containing protein" evidence="1">
    <location>
        <begin position="19"/>
        <end position="342"/>
    </location>
</feature>
<dbReference type="Gene3D" id="2.170.270.10">
    <property type="entry name" value="SET domain"/>
    <property type="match status" value="1"/>
</dbReference>
<evidence type="ECO:0000256" key="1">
    <source>
        <dbReference type="SAM" id="SignalP"/>
    </source>
</evidence>
<gene>
    <name evidence="3" type="ORF">QTG54_010135</name>
</gene>
<evidence type="ECO:0000313" key="3">
    <source>
        <dbReference type="EMBL" id="KAK1738819.1"/>
    </source>
</evidence>
<evidence type="ECO:0000313" key="4">
    <source>
        <dbReference type="Proteomes" id="UP001224775"/>
    </source>
</evidence>
<organism evidence="3 4">
    <name type="scientific">Skeletonema marinoi</name>
    <dbReference type="NCBI Taxonomy" id="267567"/>
    <lineage>
        <taxon>Eukaryota</taxon>
        <taxon>Sar</taxon>
        <taxon>Stramenopiles</taxon>
        <taxon>Ochrophyta</taxon>
        <taxon>Bacillariophyta</taxon>
        <taxon>Coscinodiscophyceae</taxon>
        <taxon>Thalassiosirophycidae</taxon>
        <taxon>Thalassiosirales</taxon>
        <taxon>Skeletonemataceae</taxon>
        <taxon>Skeletonema</taxon>
        <taxon>Skeletonema marinoi-dohrnii complex</taxon>
    </lineage>
</organism>
<dbReference type="Pfam" id="PF00856">
    <property type="entry name" value="SET"/>
    <property type="match status" value="1"/>
</dbReference>
<keyword evidence="1" id="KW-0732">Signal</keyword>
<dbReference type="SMART" id="SM00317">
    <property type="entry name" value="SET"/>
    <property type="match status" value="1"/>
</dbReference>
<comment type="caution">
    <text evidence="3">The sequence shown here is derived from an EMBL/GenBank/DDBJ whole genome shotgun (WGS) entry which is preliminary data.</text>
</comment>
<reference evidence="3" key="1">
    <citation type="submission" date="2023-06" db="EMBL/GenBank/DDBJ databases">
        <title>Survivors Of The Sea: Transcriptome response of Skeletonema marinoi to long-term dormancy.</title>
        <authorList>
            <person name="Pinder M.I.M."/>
            <person name="Kourtchenko O."/>
            <person name="Robertson E.K."/>
            <person name="Larsson T."/>
            <person name="Maumus F."/>
            <person name="Osuna-Cruz C.M."/>
            <person name="Vancaester E."/>
            <person name="Stenow R."/>
            <person name="Vandepoele K."/>
            <person name="Ploug H."/>
            <person name="Bruchert V."/>
            <person name="Godhe A."/>
            <person name="Topel M."/>
        </authorList>
    </citation>
    <scope>NUCLEOTIDE SEQUENCE</scope>
    <source>
        <strain evidence="3">R05AC</strain>
    </source>
</reference>
<dbReference type="Proteomes" id="UP001224775">
    <property type="component" value="Unassembled WGS sequence"/>
</dbReference>
<dbReference type="CDD" id="cd08161">
    <property type="entry name" value="SET"/>
    <property type="match status" value="1"/>
</dbReference>
<accession>A0AAD8Y376</accession>
<dbReference type="PROSITE" id="PS50280">
    <property type="entry name" value="SET"/>
    <property type="match status" value="1"/>
</dbReference>
<feature type="domain" description="SET" evidence="2">
    <location>
        <begin position="118"/>
        <end position="333"/>
    </location>
</feature>
<dbReference type="AlphaFoldDB" id="A0AAD8Y376"/>
<protein>
    <recommendedName>
        <fullName evidence="2">SET domain-containing protein</fullName>
    </recommendedName>
</protein>